<feature type="binding site" evidence="8">
    <location>
        <position position="57"/>
    </location>
    <ligand>
        <name>beta-alanine</name>
        <dbReference type="ChEBI" id="CHEBI:57966"/>
    </ligand>
</feature>
<dbReference type="GO" id="GO:0004592">
    <property type="term" value="F:pantoate-beta-alanine ligase activity"/>
    <property type="evidence" value="ECO:0007669"/>
    <property type="project" value="UniProtKB-UniRule"/>
</dbReference>
<dbReference type="EMBL" id="BAGZ01000005">
    <property type="protein sequence ID" value="GAB77180.1"/>
    <property type="molecule type" value="Genomic_DNA"/>
</dbReference>
<evidence type="ECO:0000256" key="2">
    <source>
        <dbReference type="ARBA" id="ARBA00009256"/>
    </source>
</evidence>
<dbReference type="eggNOG" id="COG0414">
    <property type="taxonomic scope" value="Bacteria"/>
</dbReference>
<keyword evidence="4 8" id="KW-0566">Pantothenate biosynthesis</keyword>
<reference evidence="9 10" key="1">
    <citation type="submission" date="2012-08" db="EMBL/GenBank/DDBJ databases">
        <title>Whole genome shotgun sequence of Austwickia chelonae NBRC 105200.</title>
        <authorList>
            <person name="Yoshida I."/>
            <person name="Hosoyama A."/>
            <person name="Tsuchikane K."/>
            <person name="Katsumata H."/>
            <person name="Ando Y."/>
            <person name="Ohji S."/>
            <person name="Hamada M."/>
            <person name="Tamura T."/>
            <person name="Yamazoe A."/>
            <person name="Yamazaki S."/>
            <person name="Fujita N."/>
        </authorList>
    </citation>
    <scope>NUCLEOTIDE SEQUENCE [LARGE SCALE GENOMIC DNA]</scope>
    <source>
        <strain evidence="9 10">NBRC 105200</strain>
    </source>
</reference>
<dbReference type="HAMAP" id="MF_00158">
    <property type="entry name" value="PanC"/>
    <property type="match status" value="1"/>
</dbReference>
<evidence type="ECO:0000256" key="6">
    <source>
        <dbReference type="ARBA" id="ARBA00022840"/>
    </source>
</evidence>
<comment type="catalytic activity">
    <reaction evidence="7 8">
        <text>(R)-pantoate + beta-alanine + ATP = (R)-pantothenate + AMP + diphosphate + H(+)</text>
        <dbReference type="Rhea" id="RHEA:10912"/>
        <dbReference type="ChEBI" id="CHEBI:15378"/>
        <dbReference type="ChEBI" id="CHEBI:15980"/>
        <dbReference type="ChEBI" id="CHEBI:29032"/>
        <dbReference type="ChEBI" id="CHEBI:30616"/>
        <dbReference type="ChEBI" id="CHEBI:33019"/>
        <dbReference type="ChEBI" id="CHEBI:57966"/>
        <dbReference type="ChEBI" id="CHEBI:456215"/>
        <dbReference type="EC" id="6.3.2.1"/>
    </reaction>
</comment>
<dbReference type="STRING" id="100225.SAMN05421595_0995"/>
<evidence type="ECO:0000256" key="1">
    <source>
        <dbReference type="ARBA" id="ARBA00004990"/>
    </source>
</evidence>
<comment type="pathway">
    <text evidence="1 8">Cofactor biosynthesis; (R)-pantothenate biosynthesis; (R)-pantothenate from (R)-pantoate and beta-alanine: step 1/1.</text>
</comment>
<feature type="binding site" evidence="8">
    <location>
        <begin position="180"/>
        <end position="183"/>
    </location>
    <ligand>
        <name>ATP</name>
        <dbReference type="ChEBI" id="CHEBI:30616"/>
    </ligand>
</feature>
<dbReference type="NCBIfam" id="TIGR00125">
    <property type="entry name" value="cyt_tran_rel"/>
    <property type="match status" value="1"/>
</dbReference>
<dbReference type="InterPro" id="IPR014729">
    <property type="entry name" value="Rossmann-like_a/b/a_fold"/>
</dbReference>
<dbReference type="Gene3D" id="3.40.50.620">
    <property type="entry name" value="HUPs"/>
    <property type="match status" value="1"/>
</dbReference>
<keyword evidence="3 8" id="KW-0436">Ligase</keyword>
<dbReference type="OrthoDB" id="9773087at2"/>
<dbReference type="PANTHER" id="PTHR21299">
    <property type="entry name" value="CYTIDYLATE KINASE/PANTOATE-BETA-ALANINE LIGASE"/>
    <property type="match status" value="1"/>
</dbReference>
<evidence type="ECO:0000256" key="7">
    <source>
        <dbReference type="ARBA" id="ARBA00048258"/>
    </source>
</evidence>
<feature type="binding site" evidence="8">
    <location>
        <begin position="26"/>
        <end position="33"/>
    </location>
    <ligand>
        <name>ATP</name>
        <dbReference type="ChEBI" id="CHEBI:30616"/>
    </ligand>
</feature>
<dbReference type="InterPro" id="IPR042176">
    <property type="entry name" value="Pantoate_ligase_C"/>
</dbReference>
<dbReference type="PANTHER" id="PTHR21299:SF1">
    <property type="entry name" value="PANTOATE--BETA-ALANINE LIGASE"/>
    <property type="match status" value="1"/>
</dbReference>
<feature type="active site" description="Proton donor" evidence="8">
    <location>
        <position position="33"/>
    </location>
</feature>
<dbReference type="UniPathway" id="UPA00028">
    <property type="reaction ID" value="UER00005"/>
</dbReference>
<evidence type="ECO:0000256" key="4">
    <source>
        <dbReference type="ARBA" id="ARBA00022655"/>
    </source>
</evidence>
<dbReference type="AlphaFoldDB" id="K6VP79"/>
<keyword evidence="8" id="KW-0963">Cytoplasm</keyword>
<evidence type="ECO:0000313" key="9">
    <source>
        <dbReference type="EMBL" id="GAB77180.1"/>
    </source>
</evidence>
<comment type="subcellular location">
    <subcellularLocation>
        <location evidence="8">Cytoplasm</location>
    </subcellularLocation>
</comment>
<dbReference type="GO" id="GO:0005524">
    <property type="term" value="F:ATP binding"/>
    <property type="evidence" value="ECO:0007669"/>
    <property type="project" value="UniProtKB-KW"/>
</dbReference>
<feature type="binding site" evidence="8">
    <location>
        <position position="149"/>
    </location>
    <ligand>
        <name>(R)-pantoate</name>
        <dbReference type="ChEBI" id="CHEBI:15980"/>
    </ligand>
</feature>
<name>K6VP79_9MICO</name>
<dbReference type="Proteomes" id="UP000008495">
    <property type="component" value="Unassembled WGS sequence"/>
</dbReference>
<dbReference type="NCBIfam" id="TIGR00018">
    <property type="entry name" value="panC"/>
    <property type="match status" value="1"/>
</dbReference>
<feature type="binding site" evidence="8">
    <location>
        <position position="57"/>
    </location>
    <ligand>
        <name>(R)-pantoate</name>
        <dbReference type="ChEBI" id="CHEBI:15980"/>
    </ligand>
</feature>
<accession>K6VP79</accession>
<comment type="function">
    <text evidence="8">Catalyzes the condensation of pantoate with beta-alanine in an ATP-dependent reaction via a pantoyl-adenylate intermediate.</text>
</comment>
<dbReference type="Pfam" id="PF02569">
    <property type="entry name" value="Pantoate_ligase"/>
    <property type="match status" value="1"/>
</dbReference>
<keyword evidence="5 8" id="KW-0547">Nucleotide-binding</keyword>
<keyword evidence="10" id="KW-1185">Reference proteome</keyword>
<dbReference type="GO" id="GO:0005829">
    <property type="term" value="C:cytosol"/>
    <property type="evidence" value="ECO:0007669"/>
    <property type="project" value="TreeGrafter"/>
</dbReference>
<evidence type="ECO:0000256" key="8">
    <source>
        <dbReference type="HAMAP-Rule" id="MF_00158"/>
    </source>
</evidence>
<dbReference type="InterPro" id="IPR003721">
    <property type="entry name" value="Pantoate_ligase"/>
</dbReference>
<evidence type="ECO:0000313" key="10">
    <source>
        <dbReference type="Proteomes" id="UP000008495"/>
    </source>
</evidence>
<comment type="similarity">
    <text evidence="2 8">Belongs to the pantothenate synthetase family.</text>
</comment>
<keyword evidence="6 8" id="KW-0067">ATP-binding</keyword>
<organism evidence="9 10">
    <name type="scientific">Austwickia chelonae NBRC 105200</name>
    <dbReference type="NCBI Taxonomy" id="1184607"/>
    <lineage>
        <taxon>Bacteria</taxon>
        <taxon>Bacillati</taxon>
        <taxon>Actinomycetota</taxon>
        <taxon>Actinomycetes</taxon>
        <taxon>Micrococcales</taxon>
        <taxon>Dermatophilaceae</taxon>
        <taxon>Austwickia</taxon>
    </lineage>
</organism>
<gene>
    <name evidence="8 9" type="primary">panC</name>
    <name evidence="9" type="ORF">AUCHE_05_00840</name>
</gene>
<dbReference type="Gene3D" id="3.30.1300.10">
    <property type="entry name" value="Pantoate-beta-alanine ligase, C-terminal domain"/>
    <property type="match status" value="1"/>
</dbReference>
<dbReference type="GO" id="GO:0015940">
    <property type="term" value="P:pantothenate biosynthetic process"/>
    <property type="evidence" value="ECO:0007669"/>
    <property type="project" value="UniProtKB-UniRule"/>
</dbReference>
<protein>
    <recommendedName>
        <fullName evidence="8">Pantothenate synthetase</fullName>
        <shortName evidence="8">PS</shortName>
        <ecNumber evidence="8">6.3.2.1</ecNumber>
    </recommendedName>
    <alternativeName>
        <fullName evidence="8">Pantoate--beta-alanine ligase</fullName>
    </alternativeName>
    <alternativeName>
        <fullName evidence="8">Pantoate-activating enzyme</fullName>
    </alternativeName>
</protein>
<feature type="binding site" evidence="8">
    <location>
        <begin position="143"/>
        <end position="146"/>
    </location>
    <ligand>
        <name>ATP</name>
        <dbReference type="ChEBI" id="CHEBI:30616"/>
    </ligand>
</feature>
<proteinExistence type="inferred from homology"/>
<sequence length="286" mass="30846">MQIVTTRDQMRSARAAYTALGFVPTMGYLHEGHLSLVRRAKAECGSVAVSIFVNPTQFGPEEDLDAYPRDLARDLDLLAQAGADVVWTPQVQDIYPRGSVTAVEVGELSVPLEGVRRPGHFRGVATVVAILLAVTTPDRLYVGQKDAQQAAVLRRMVDDLGFATEVVVAPTVREDDGLALSSRNAYLTGGERHAARCLSRALSRVDEAWRAGERSAERLRELGRSVVLAEPLAELSYFSVADRETLVEIADGVMVDPGHGALVSTAVRIGAPTLLDNIVLTPYSPS</sequence>
<dbReference type="CDD" id="cd00560">
    <property type="entry name" value="PanC"/>
    <property type="match status" value="1"/>
</dbReference>
<comment type="subunit">
    <text evidence="8">Homodimer.</text>
</comment>
<evidence type="ECO:0000256" key="5">
    <source>
        <dbReference type="ARBA" id="ARBA00022741"/>
    </source>
</evidence>
<comment type="miscellaneous">
    <text evidence="8">The reaction proceeds by a bi uni uni bi ping pong mechanism.</text>
</comment>
<dbReference type="SUPFAM" id="SSF52374">
    <property type="entry name" value="Nucleotidylyl transferase"/>
    <property type="match status" value="1"/>
</dbReference>
<evidence type="ECO:0000256" key="3">
    <source>
        <dbReference type="ARBA" id="ARBA00022598"/>
    </source>
</evidence>
<feature type="binding site" evidence="8">
    <location>
        <position position="172"/>
    </location>
    <ligand>
        <name>ATP</name>
        <dbReference type="ChEBI" id="CHEBI:30616"/>
    </ligand>
</feature>
<dbReference type="EC" id="6.3.2.1" evidence="8"/>
<comment type="caution">
    <text evidence="9">The sequence shown here is derived from an EMBL/GenBank/DDBJ whole genome shotgun (WGS) entry which is preliminary data.</text>
</comment>
<dbReference type="RefSeq" id="WP_006501932.1">
    <property type="nucleotide sequence ID" value="NZ_BAGZ01000005.1"/>
</dbReference>
<dbReference type="InterPro" id="IPR004821">
    <property type="entry name" value="Cyt_trans-like"/>
</dbReference>